<evidence type="ECO:0000313" key="4">
    <source>
        <dbReference type="EMBL" id="KAG0477359.1"/>
    </source>
</evidence>
<dbReference type="Gene3D" id="3.40.1180.10">
    <property type="entry name" value="Decaprenyl diphosphate synthase-like"/>
    <property type="match status" value="1"/>
</dbReference>
<sequence length="284" mass="32887">MTTIFESFYCILRRLLFSILAFGPMPNHIAFIMDGNRRYANRRMEQGTGHRAGFSALISVLRYCYEMGVKYVTIYAFSIENFKRKPEEVQSTMNLMKEKIDELMQKQSIVSEYGVRVNFLGNLNLLENDVRLSIEKFMRSTSNNTEPVLSICVAYTSTDEITHAIEKSCCEKKHLMLQKNPNGFQNVLTGEDIVSVDDLESYLYTASCPDPDIIIRTSGETRLSNFLLWQSSFTQLQSPAPLWPEFSLRHLAWAILQYQRAFSYLEKIKRSKNVTTMDSIKKRQ</sequence>
<dbReference type="CDD" id="cd00475">
    <property type="entry name" value="Cis_IPPS"/>
    <property type="match status" value="1"/>
</dbReference>
<gene>
    <name evidence="4" type="ORF">HPP92_014200</name>
</gene>
<keyword evidence="3" id="KW-0472">Membrane</keyword>
<keyword evidence="5" id="KW-1185">Reference proteome</keyword>
<keyword evidence="2 3" id="KW-0808">Transferase</keyword>
<evidence type="ECO:0000256" key="3">
    <source>
        <dbReference type="RuleBase" id="RU363018"/>
    </source>
</evidence>
<comment type="caution">
    <text evidence="4">The sequence shown here is derived from an EMBL/GenBank/DDBJ whole genome shotgun (WGS) entry which is preliminary data.</text>
</comment>
<evidence type="ECO:0000313" key="5">
    <source>
        <dbReference type="Proteomes" id="UP000636800"/>
    </source>
</evidence>
<dbReference type="EC" id="2.5.1.-" evidence="3"/>
<dbReference type="InterPro" id="IPR036424">
    <property type="entry name" value="UPP_synth-like_sf"/>
</dbReference>
<proteinExistence type="inferred from homology"/>
<dbReference type="GO" id="GO:0005783">
    <property type="term" value="C:endoplasmic reticulum"/>
    <property type="evidence" value="ECO:0007669"/>
    <property type="project" value="TreeGrafter"/>
</dbReference>
<evidence type="ECO:0000256" key="2">
    <source>
        <dbReference type="ARBA" id="ARBA00022679"/>
    </source>
</evidence>
<dbReference type="Proteomes" id="UP000636800">
    <property type="component" value="Chromosome 6"/>
</dbReference>
<keyword evidence="3" id="KW-0812">Transmembrane</keyword>
<reference evidence="4 5" key="1">
    <citation type="journal article" date="2020" name="Nat. Food">
        <title>A phased Vanilla planifolia genome enables genetic improvement of flavour and production.</title>
        <authorList>
            <person name="Hasing T."/>
            <person name="Tang H."/>
            <person name="Brym M."/>
            <person name="Khazi F."/>
            <person name="Huang T."/>
            <person name="Chambers A.H."/>
        </authorList>
    </citation>
    <scope>NUCLEOTIDE SEQUENCE [LARGE SCALE GENOMIC DNA]</scope>
    <source>
        <tissue evidence="4">Leaf</tissue>
    </source>
</reference>
<dbReference type="InterPro" id="IPR018520">
    <property type="entry name" value="UPP_synth-like_CS"/>
</dbReference>
<dbReference type="InterPro" id="IPR001441">
    <property type="entry name" value="UPP_synth-like"/>
</dbReference>
<accession>A0A835QW95</accession>
<dbReference type="PANTHER" id="PTHR10291:SF43">
    <property type="entry name" value="DEHYDRODOLICHYL DIPHOSPHATE SYNTHASE COMPLEX SUBUNIT DHDDS"/>
    <property type="match status" value="1"/>
</dbReference>
<dbReference type="EMBL" id="JADCNL010000006">
    <property type="protein sequence ID" value="KAG0477359.1"/>
    <property type="molecule type" value="Genomic_DNA"/>
</dbReference>
<dbReference type="HAMAP" id="MF_01139">
    <property type="entry name" value="ISPT"/>
    <property type="match status" value="1"/>
</dbReference>
<comment type="similarity">
    <text evidence="1 3">Belongs to the UPP synthase family.</text>
</comment>
<name>A0A835QW95_VANPL</name>
<keyword evidence="3" id="KW-1133">Transmembrane helix</keyword>
<dbReference type="PANTHER" id="PTHR10291">
    <property type="entry name" value="DEHYDRODOLICHYL DIPHOSPHATE SYNTHASE FAMILY MEMBER"/>
    <property type="match status" value="1"/>
</dbReference>
<dbReference type="GO" id="GO:0045547">
    <property type="term" value="F:ditrans,polycis-polyprenyl diphosphate synthase [(2E,6E)-farnesyl diphosphate specific] activity"/>
    <property type="evidence" value="ECO:0007669"/>
    <property type="project" value="TreeGrafter"/>
</dbReference>
<dbReference type="NCBIfam" id="TIGR00055">
    <property type="entry name" value="uppS"/>
    <property type="match status" value="1"/>
</dbReference>
<dbReference type="Pfam" id="PF01255">
    <property type="entry name" value="Prenyltransf"/>
    <property type="match status" value="1"/>
</dbReference>
<dbReference type="PROSITE" id="PS01066">
    <property type="entry name" value="UPP_SYNTHASE"/>
    <property type="match status" value="1"/>
</dbReference>
<protein>
    <recommendedName>
        <fullName evidence="3">Alkyl transferase</fullName>
        <ecNumber evidence="3">2.5.1.-</ecNumber>
    </recommendedName>
</protein>
<dbReference type="AlphaFoldDB" id="A0A835QW95"/>
<dbReference type="SUPFAM" id="SSF64005">
    <property type="entry name" value="Undecaprenyl diphosphate synthase"/>
    <property type="match status" value="1"/>
</dbReference>
<dbReference type="GO" id="GO:0016094">
    <property type="term" value="P:polyprenol biosynthetic process"/>
    <property type="evidence" value="ECO:0007669"/>
    <property type="project" value="TreeGrafter"/>
</dbReference>
<organism evidence="4 5">
    <name type="scientific">Vanilla planifolia</name>
    <name type="common">Vanilla</name>
    <dbReference type="NCBI Taxonomy" id="51239"/>
    <lineage>
        <taxon>Eukaryota</taxon>
        <taxon>Viridiplantae</taxon>
        <taxon>Streptophyta</taxon>
        <taxon>Embryophyta</taxon>
        <taxon>Tracheophyta</taxon>
        <taxon>Spermatophyta</taxon>
        <taxon>Magnoliopsida</taxon>
        <taxon>Liliopsida</taxon>
        <taxon>Asparagales</taxon>
        <taxon>Orchidaceae</taxon>
        <taxon>Vanilloideae</taxon>
        <taxon>Vanilleae</taxon>
        <taxon>Vanilla</taxon>
    </lineage>
</organism>
<dbReference type="OrthoDB" id="289913at2759"/>
<feature type="transmembrane region" description="Helical" evidence="3">
    <location>
        <begin position="15"/>
        <end position="33"/>
    </location>
</feature>
<evidence type="ECO:0000256" key="1">
    <source>
        <dbReference type="ARBA" id="ARBA00005432"/>
    </source>
</evidence>